<name>A0A377CWS0_ECOLX</name>
<reference evidence="3 4" key="1">
    <citation type="submission" date="2018-06" db="EMBL/GenBank/DDBJ databases">
        <authorList>
            <consortium name="Pathogen Informatics"/>
            <person name="Doyle S."/>
        </authorList>
    </citation>
    <scope>NUCLEOTIDE SEQUENCE [LARGE SCALE GENOMIC DNA]</scope>
    <source>
        <strain evidence="3 4">NCTC9962</strain>
    </source>
</reference>
<evidence type="ECO:0000256" key="1">
    <source>
        <dbReference type="ARBA" id="ARBA00022801"/>
    </source>
</evidence>
<keyword evidence="1 3" id="KW-0378">Hydrolase</keyword>
<dbReference type="GO" id="GO:0016799">
    <property type="term" value="F:hydrolase activity, hydrolyzing N-glycosyl compounds"/>
    <property type="evidence" value="ECO:0007669"/>
    <property type="project" value="InterPro"/>
</dbReference>
<dbReference type="PROSITE" id="PS01247">
    <property type="entry name" value="IUNH"/>
    <property type="match status" value="1"/>
</dbReference>
<dbReference type="Proteomes" id="UP000254052">
    <property type="component" value="Unassembled WGS sequence"/>
</dbReference>
<protein>
    <submittedName>
        <fullName evidence="3">N-terminal part of nonspecific ribonucleoside hydrolase RihC</fullName>
        <ecNumber evidence="3">3.2.-.-</ecNumber>
    </submittedName>
</protein>
<dbReference type="InterPro" id="IPR036452">
    <property type="entry name" value="Ribo_hydro-like"/>
</dbReference>
<sequence length="42" mass="4528">MRLPIFLDTDPGIDDAVAIGRRDFAPELDLQLMTTVAGNVLG</sequence>
<proteinExistence type="predicted"/>
<dbReference type="EC" id="3.2.-.-" evidence="3"/>
<gene>
    <name evidence="3" type="primary">rihC_2</name>
    <name evidence="3" type="ORF">NCTC9962_05910</name>
</gene>
<evidence type="ECO:0000256" key="2">
    <source>
        <dbReference type="ARBA" id="ARBA00023295"/>
    </source>
</evidence>
<dbReference type="Gene3D" id="3.90.245.10">
    <property type="entry name" value="Ribonucleoside hydrolase-like"/>
    <property type="match status" value="1"/>
</dbReference>
<accession>A0A377CWS0</accession>
<keyword evidence="2 3" id="KW-0326">Glycosidase</keyword>
<evidence type="ECO:0000313" key="4">
    <source>
        <dbReference type="Proteomes" id="UP000254052"/>
    </source>
</evidence>
<evidence type="ECO:0000313" key="3">
    <source>
        <dbReference type="EMBL" id="STM08317.1"/>
    </source>
</evidence>
<dbReference type="InterPro" id="IPR015910">
    <property type="entry name" value="I/U_nuclsd_hydro_CS"/>
</dbReference>
<dbReference type="AlphaFoldDB" id="A0A377CWS0"/>
<dbReference type="SUPFAM" id="SSF53590">
    <property type="entry name" value="Nucleoside hydrolase"/>
    <property type="match status" value="1"/>
</dbReference>
<dbReference type="EMBL" id="UGED01000013">
    <property type="protein sequence ID" value="STM08317.1"/>
    <property type="molecule type" value="Genomic_DNA"/>
</dbReference>
<organism evidence="3 4">
    <name type="scientific">Escherichia coli</name>
    <dbReference type="NCBI Taxonomy" id="562"/>
    <lineage>
        <taxon>Bacteria</taxon>
        <taxon>Pseudomonadati</taxon>
        <taxon>Pseudomonadota</taxon>
        <taxon>Gammaproteobacteria</taxon>
        <taxon>Enterobacterales</taxon>
        <taxon>Enterobacteriaceae</taxon>
        <taxon>Escherichia</taxon>
    </lineage>
</organism>